<accession>A0ABR9JRB2</accession>
<protein>
    <recommendedName>
        <fullName evidence="1">Aminoglycoside phosphotransferase domain-containing protein</fullName>
    </recommendedName>
</protein>
<reference evidence="2 3" key="1">
    <citation type="submission" date="2020-10" db="EMBL/GenBank/DDBJ databases">
        <title>Sequencing the genomes of 1000 actinobacteria strains.</title>
        <authorList>
            <person name="Klenk H.-P."/>
        </authorList>
    </citation>
    <scope>NUCLEOTIDE SEQUENCE [LARGE SCALE GENOMIC DNA]</scope>
    <source>
        <strain evidence="2 3">DSM 46744</strain>
    </source>
</reference>
<dbReference type="InterPro" id="IPR002575">
    <property type="entry name" value="Aminoglycoside_PTrfase"/>
</dbReference>
<keyword evidence="3" id="KW-1185">Reference proteome</keyword>
<feature type="domain" description="Aminoglycoside phosphotransferase" evidence="1">
    <location>
        <begin position="134"/>
        <end position="218"/>
    </location>
</feature>
<gene>
    <name evidence="2" type="ORF">H4W34_002941</name>
</gene>
<dbReference type="Pfam" id="PF01636">
    <property type="entry name" value="APH"/>
    <property type="match status" value="1"/>
</dbReference>
<evidence type="ECO:0000313" key="3">
    <source>
        <dbReference type="Proteomes" id="UP000627838"/>
    </source>
</evidence>
<dbReference type="Gene3D" id="3.90.1200.10">
    <property type="match status" value="1"/>
</dbReference>
<evidence type="ECO:0000259" key="1">
    <source>
        <dbReference type="Pfam" id="PF01636"/>
    </source>
</evidence>
<comment type="caution">
    <text evidence="2">The sequence shown here is derived from an EMBL/GenBank/DDBJ whole genome shotgun (WGS) entry which is preliminary data.</text>
</comment>
<evidence type="ECO:0000313" key="2">
    <source>
        <dbReference type="EMBL" id="MBE1533108.1"/>
    </source>
</evidence>
<organism evidence="2 3">
    <name type="scientific">Actinomadura algeriensis</name>
    <dbReference type="NCBI Taxonomy" id="1679523"/>
    <lineage>
        <taxon>Bacteria</taxon>
        <taxon>Bacillati</taxon>
        <taxon>Actinomycetota</taxon>
        <taxon>Actinomycetes</taxon>
        <taxon>Streptosporangiales</taxon>
        <taxon>Thermomonosporaceae</taxon>
        <taxon>Actinomadura</taxon>
    </lineage>
</organism>
<dbReference type="Proteomes" id="UP000627838">
    <property type="component" value="Unassembled WGS sequence"/>
</dbReference>
<dbReference type="EMBL" id="JADBDZ010000001">
    <property type="protein sequence ID" value="MBE1533108.1"/>
    <property type="molecule type" value="Genomic_DNA"/>
</dbReference>
<proteinExistence type="predicted"/>
<sequence>MRIDWNDLPDEVRDAVEARAGGIRRIEPAAAGNHANIASTLHTAAGRVFVKAALKQPDGNGAEVKSLRWEAAINPHVVEHAPRLDWTVEAGGWFVLGFEHVTGRHADFRAGSPDLETLAKVIDALQAMPCPGLLDRRRVDARWENGVRTPAADTLLHCDLNPANLLIADDGTVRVVDWAFVARGPGFIELARLIPWLLKAGHGPAQAEEWVTRFPSWTATDPAHIDVYARAFAGRWRANIETNRARWALEHAEAAQRWADHRSG</sequence>
<dbReference type="InterPro" id="IPR011009">
    <property type="entry name" value="Kinase-like_dom_sf"/>
</dbReference>
<dbReference type="SUPFAM" id="SSF56112">
    <property type="entry name" value="Protein kinase-like (PK-like)"/>
    <property type="match status" value="1"/>
</dbReference>
<name>A0ABR9JRB2_9ACTN</name>
<dbReference type="RefSeq" id="WP_192759710.1">
    <property type="nucleotide sequence ID" value="NZ_JADBDZ010000001.1"/>
</dbReference>